<dbReference type="OrthoDB" id="3364766at2759"/>
<organism evidence="9">
    <name type="scientific">Serpula lacrymans var. lacrymans (strain S7.3)</name>
    <name type="common">Dry rot fungus</name>
    <dbReference type="NCBI Taxonomy" id="936435"/>
    <lineage>
        <taxon>Eukaryota</taxon>
        <taxon>Fungi</taxon>
        <taxon>Dikarya</taxon>
        <taxon>Basidiomycota</taxon>
        <taxon>Agaricomycotina</taxon>
        <taxon>Agaricomycetes</taxon>
        <taxon>Agaricomycetidae</taxon>
        <taxon>Boletales</taxon>
        <taxon>Coniophorineae</taxon>
        <taxon>Serpulaceae</taxon>
        <taxon>Serpula</taxon>
    </lineage>
</organism>
<dbReference type="GO" id="GO:0005634">
    <property type="term" value="C:nucleus"/>
    <property type="evidence" value="ECO:0007669"/>
    <property type="project" value="UniProtKB-SubCell"/>
</dbReference>
<keyword evidence="9" id="KW-1185">Reference proteome</keyword>
<feature type="domain" description="Histone chaperone" evidence="7">
    <location>
        <begin position="65"/>
        <end position="102"/>
    </location>
</feature>
<feature type="compositionally biased region" description="Acidic residues" evidence="6">
    <location>
        <begin position="39"/>
        <end position="74"/>
    </location>
</feature>
<evidence type="ECO:0000256" key="6">
    <source>
        <dbReference type="SAM" id="MobiDB-lite"/>
    </source>
</evidence>
<feature type="region of interest" description="Disordered" evidence="6">
    <location>
        <begin position="1"/>
        <end position="118"/>
    </location>
</feature>
<sequence>MSNEAGDIKSASPAKNGSSGVTASPVSNKGKGKVAQADESMDEEEEEEEDDDEEEEEDDDDDDMEEDEDGEPEVDPSAIISSGRRTRGIKVDYSSPAALAKAGLKPEDEDEDEDEEMK</sequence>
<accession>F8PVP1</accession>
<dbReference type="STRING" id="936435.F8PVP1"/>
<evidence type="ECO:0000256" key="1">
    <source>
        <dbReference type="ARBA" id="ARBA00002212"/>
    </source>
</evidence>
<dbReference type="InParanoid" id="F8PVP1"/>
<name>F8PVP1_SERL3</name>
<gene>
    <name evidence="8" type="ORF">SERLA73DRAFT_180616</name>
</gene>
<evidence type="ECO:0000259" key="7">
    <source>
        <dbReference type="SMART" id="SM01082"/>
    </source>
</evidence>
<evidence type="ECO:0000313" key="9">
    <source>
        <dbReference type="Proteomes" id="UP000008063"/>
    </source>
</evidence>
<evidence type="ECO:0000256" key="2">
    <source>
        <dbReference type="ARBA" id="ARBA00004123"/>
    </source>
</evidence>
<dbReference type="EMBL" id="GL945479">
    <property type="protein sequence ID" value="EGO00175.1"/>
    <property type="molecule type" value="Genomic_DNA"/>
</dbReference>
<dbReference type="SMART" id="SM01082">
    <property type="entry name" value="CHZ"/>
    <property type="match status" value="1"/>
</dbReference>
<evidence type="ECO:0000313" key="8">
    <source>
        <dbReference type="EMBL" id="EGO00175.1"/>
    </source>
</evidence>
<dbReference type="OMA" id="MEGVQDP"/>
<keyword evidence="4" id="KW-0143">Chaperone</keyword>
<dbReference type="Proteomes" id="UP000008063">
    <property type="component" value="Unassembled WGS sequence"/>
</dbReference>
<comment type="function">
    <text evidence="1">Forms a chaperone-bound H2A.Z-H2B complex that acts as a source for SWR1 complex-dependent H2A to H2A.Z histone replacement in chromatin.</text>
</comment>
<evidence type="ECO:0000256" key="4">
    <source>
        <dbReference type="ARBA" id="ARBA00023186"/>
    </source>
</evidence>
<dbReference type="Pfam" id="PF09649">
    <property type="entry name" value="CHZ"/>
    <property type="match status" value="1"/>
</dbReference>
<dbReference type="AlphaFoldDB" id="F8PVP1"/>
<evidence type="ECO:0000256" key="3">
    <source>
        <dbReference type="ARBA" id="ARBA00008057"/>
    </source>
</evidence>
<evidence type="ECO:0000256" key="5">
    <source>
        <dbReference type="ARBA" id="ARBA00023242"/>
    </source>
</evidence>
<dbReference type="InterPro" id="IPR019098">
    <property type="entry name" value="Histone_chaperone_domain_CHZ"/>
</dbReference>
<feature type="compositionally biased region" description="Polar residues" evidence="6">
    <location>
        <begin position="13"/>
        <end position="27"/>
    </location>
</feature>
<protein>
    <recommendedName>
        <fullName evidence="7">Histone chaperone domain-containing protein</fullName>
    </recommendedName>
</protein>
<proteinExistence type="inferred from homology"/>
<comment type="similarity">
    <text evidence="3">Belongs to the CHZ1 family.</text>
</comment>
<reference evidence="9" key="1">
    <citation type="journal article" date="2011" name="Science">
        <title>The plant cell wall-decomposing machinery underlies the functional diversity of forest fungi.</title>
        <authorList>
            <person name="Eastwood D.C."/>
            <person name="Floudas D."/>
            <person name="Binder M."/>
            <person name="Majcherczyk A."/>
            <person name="Schneider P."/>
            <person name="Aerts A."/>
            <person name="Asiegbu F.O."/>
            <person name="Baker S.E."/>
            <person name="Barry K."/>
            <person name="Bendiksby M."/>
            <person name="Blumentritt M."/>
            <person name="Coutinho P.M."/>
            <person name="Cullen D."/>
            <person name="de Vries R.P."/>
            <person name="Gathman A."/>
            <person name="Goodell B."/>
            <person name="Henrissat B."/>
            <person name="Ihrmark K."/>
            <person name="Kauserud H."/>
            <person name="Kohler A."/>
            <person name="LaButti K."/>
            <person name="Lapidus A."/>
            <person name="Lavin J.L."/>
            <person name="Lee Y.-H."/>
            <person name="Lindquist E."/>
            <person name="Lilly W."/>
            <person name="Lucas S."/>
            <person name="Morin E."/>
            <person name="Murat C."/>
            <person name="Oguiza J.A."/>
            <person name="Park J."/>
            <person name="Pisabarro A.G."/>
            <person name="Riley R."/>
            <person name="Rosling A."/>
            <person name="Salamov A."/>
            <person name="Schmidt O."/>
            <person name="Schmutz J."/>
            <person name="Skrede I."/>
            <person name="Stenlid J."/>
            <person name="Wiebenga A."/>
            <person name="Xie X."/>
            <person name="Kuees U."/>
            <person name="Hibbett D.S."/>
            <person name="Hoffmeister D."/>
            <person name="Hoegberg N."/>
            <person name="Martin F."/>
            <person name="Grigoriev I.V."/>
            <person name="Watkinson S.C."/>
        </authorList>
    </citation>
    <scope>NUCLEOTIDE SEQUENCE [LARGE SCALE GENOMIC DNA]</scope>
    <source>
        <strain evidence="9">strain S7.3</strain>
    </source>
</reference>
<keyword evidence="5" id="KW-0539">Nucleus</keyword>
<comment type="subcellular location">
    <subcellularLocation>
        <location evidence="2">Nucleus</location>
    </subcellularLocation>
</comment>
<feature type="compositionally biased region" description="Acidic residues" evidence="6">
    <location>
        <begin position="107"/>
        <end position="118"/>
    </location>
</feature>
<dbReference type="HOGENOM" id="CLU_130004_0_1_1"/>